<organism evidence="2 3">
    <name type="scientific">Calocera viscosa (strain TUFC12733)</name>
    <dbReference type="NCBI Taxonomy" id="1330018"/>
    <lineage>
        <taxon>Eukaryota</taxon>
        <taxon>Fungi</taxon>
        <taxon>Dikarya</taxon>
        <taxon>Basidiomycota</taxon>
        <taxon>Agaricomycotina</taxon>
        <taxon>Dacrymycetes</taxon>
        <taxon>Dacrymycetales</taxon>
        <taxon>Dacrymycetaceae</taxon>
        <taxon>Calocera</taxon>
    </lineage>
</organism>
<dbReference type="EMBL" id="KV417337">
    <property type="protein sequence ID" value="KZO90620.1"/>
    <property type="molecule type" value="Genomic_DNA"/>
</dbReference>
<accession>A0A167GJD6</accession>
<gene>
    <name evidence="2" type="ORF">CALVIDRAFT_602784</name>
</gene>
<name>A0A167GJD6_CALVF</name>
<evidence type="ECO:0000313" key="2">
    <source>
        <dbReference type="EMBL" id="KZO90620.1"/>
    </source>
</evidence>
<dbReference type="Proteomes" id="UP000076738">
    <property type="component" value="Unassembled WGS sequence"/>
</dbReference>
<protein>
    <submittedName>
        <fullName evidence="2">Uncharacterized protein</fullName>
    </submittedName>
</protein>
<proteinExistence type="predicted"/>
<evidence type="ECO:0000313" key="3">
    <source>
        <dbReference type="Proteomes" id="UP000076738"/>
    </source>
</evidence>
<feature type="region of interest" description="Disordered" evidence="1">
    <location>
        <begin position="1"/>
        <end position="27"/>
    </location>
</feature>
<feature type="compositionally biased region" description="Polar residues" evidence="1">
    <location>
        <begin position="63"/>
        <end position="78"/>
    </location>
</feature>
<evidence type="ECO:0000256" key="1">
    <source>
        <dbReference type="SAM" id="MobiDB-lite"/>
    </source>
</evidence>
<feature type="region of interest" description="Disordered" evidence="1">
    <location>
        <begin position="63"/>
        <end position="84"/>
    </location>
</feature>
<dbReference type="AlphaFoldDB" id="A0A167GJD6"/>
<sequence>MANKSDPLSLRCMPAGSQHEPVGHSPEDLIDLNVDSASISSSPSNATLHSPESLLLPVEGTSGALSCSATSRPSTAKTSGDKDHDHLYQNARPRGKPIHVTPSSVNMSHSRVIRVIADADQHKDYLSAATHLRQSPHHAVTPNDPVDPDVTRLDSTLPAVERCRIAIDAIMASVDGLIQKDDAPHRDGRTIEGATRRRTIIFHDDIVLTPAPLSYKAACHEGLGVPPHPVAEVRGGGSLANPSPTRDAPDSDTPLKGQRAAHKGKMTPMRAPYDHSAPLQPTEYYKALFRARMAACDERSARIDLEAPIEGARAAAALLERQLKAREEFYEHGTVNVTWRNVWEATLVCLFASL</sequence>
<feature type="region of interest" description="Disordered" evidence="1">
    <location>
        <begin position="228"/>
        <end position="275"/>
    </location>
</feature>
<keyword evidence="3" id="KW-1185">Reference proteome</keyword>
<reference evidence="2 3" key="1">
    <citation type="journal article" date="2016" name="Mol. Biol. Evol.">
        <title>Comparative Genomics of Early-Diverging Mushroom-Forming Fungi Provides Insights into the Origins of Lignocellulose Decay Capabilities.</title>
        <authorList>
            <person name="Nagy L.G."/>
            <person name="Riley R."/>
            <person name="Tritt A."/>
            <person name="Adam C."/>
            <person name="Daum C."/>
            <person name="Floudas D."/>
            <person name="Sun H."/>
            <person name="Yadav J.S."/>
            <person name="Pangilinan J."/>
            <person name="Larsson K.H."/>
            <person name="Matsuura K."/>
            <person name="Barry K."/>
            <person name="Labutti K."/>
            <person name="Kuo R."/>
            <person name="Ohm R.A."/>
            <person name="Bhattacharya S.S."/>
            <person name="Shirouzu T."/>
            <person name="Yoshinaga Y."/>
            <person name="Martin F.M."/>
            <person name="Grigoriev I.V."/>
            <person name="Hibbett D.S."/>
        </authorList>
    </citation>
    <scope>NUCLEOTIDE SEQUENCE [LARGE SCALE GENOMIC DNA]</scope>
    <source>
        <strain evidence="2 3">TUFC12733</strain>
    </source>
</reference>